<dbReference type="Pfam" id="PF04324">
    <property type="entry name" value="Fer2_BFD"/>
    <property type="match status" value="1"/>
</dbReference>
<evidence type="ECO:0000256" key="1">
    <source>
        <dbReference type="ARBA" id="ARBA00001917"/>
    </source>
</evidence>
<evidence type="ECO:0000256" key="15">
    <source>
        <dbReference type="SAM" id="MobiDB-lite"/>
    </source>
</evidence>
<evidence type="ECO:0000313" key="19">
    <source>
        <dbReference type="Proteomes" id="UP000056419"/>
    </source>
</evidence>
<evidence type="ECO:0000256" key="5">
    <source>
        <dbReference type="ARBA" id="ARBA00007330"/>
    </source>
</evidence>
<keyword evidence="10" id="KW-0274">FAD</keyword>
<dbReference type="InterPro" id="IPR036188">
    <property type="entry name" value="FAD/NAD-bd_sf"/>
</dbReference>
<dbReference type="Gene3D" id="1.10.10.1100">
    <property type="entry name" value="BFD-like [2Fe-2S]-binding domain"/>
    <property type="match status" value="1"/>
</dbReference>
<dbReference type="PROSITE" id="PS00978">
    <property type="entry name" value="FAD_G3PDH_2"/>
    <property type="match status" value="1"/>
</dbReference>
<evidence type="ECO:0000256" key="9">
    <source>
        <dbReference type="ARBA" id="ARBA00022630"/>
    </source>
</evidence>
<accession>A0A108TAA1</accession>
<comment type="cofactor">
    <cofactor evidence="1">
        <name>FMN</name>
        <dbReference type="ChEBI" id="CHEBI:58210"/>
    </cofactor>
</comment>
<dbReference type="PANTHER" id="PTHR11985:SF35">
    <property type="entry name" value="ANAEROBIC GLYCEROL-3-PHOSPHATE DEHYDROGENASE SUBUNIT A"/>
    <property type="match status" value="1"/>
</dbReference>
<proteinExistence type="inferred from homology"/>
<evidence type="ECO:0000256" key="2">
    <source>
        <dbReference type="ARBA" id="ARBA00001974"/>
    </source>
</evidence>
<dbReference type="InterPro" id="IPR017752">
    <property type="entry name" value="G3P_DH_GlpA_su"/>
</dbReference>
<dbReference type="InterPro" id="IPR041854">
    <property type="entry name" value="BFD-like_2Fe2S-bd_dom_sf"/>
</dbReference>
<dbReference type="STRING" id="46506.AA415_01281"/>
<sequence>MLRNETLFVLIRKQRCCYINLENQTALTNIIRDMILNSEINEFDVIIVGGGATGAGTARDCALRGMRVLLVERFDFAAGATGRNHGLLHSGARYAVTDRESAAECIKENMILRKIARHCVEENGGLFISLPEDDLSYQNLFVESCRAAGIDAQVIDPAEARLIEPSVNPAIIGAVKVPDGSIDPFRLTLANVIDAKAHGAKVLVYHEVTALIQEQGRVVGVTVLNHKTKTEHNYYAPLTINAGGIWGHGIAAKAGIRVDMFPAKGSLLIFGHRINNVVLNRCRKPANADILVPGDTICLIGTTSSRVGFDEVDDVRVTPEEVDLLLSEGEKLAPALATTRILRAYAGVRPLVAADNDPSGRNISRGIVLLDHEVRDGVPGFVTITGGKLMTYRLMAEWATDLACKKLGIDKPCITMNEPLPGSRMEEDRSGGKQVVAEQPKRSSVGRHGEMAARIASESKYDNSLVCECEDVTVGEVNYAVNELDVHNLIDLRRRTRVGMGTCQGELCACRAAGLLGEAHNCSQKAKEDLASFLNERWKGLYPVAWGEALRESEYTQWIYGGVCGME</sequence>
<dbReference type="SUPFAM" id="SSF51905">
    <property type="entry name" value="FAD/NAD(P)-binding domain"/>
    <property type="match status" value="1"/>
</dbReference>
<dbReference type="GO" id="GO:0046168">
    <property type="term" value="P:glycerol-3-phosphate catabolic process"/>
    <property type="evidence" value="ECO:0007669"/>
    <property type="project" value="TreeGrafter"/>
</dbReference>
<comment type="catalytic activity">
    <reaction evidence="13 14">
        <text>a quinone + sn-glycerol 3-phosphate = dihydroxyacetone phosphate + a quinol</text>
        <dbReference type="Rhea" id="RHEA:18977"/>
        <dbReference type="ChEBI" id="CHEBI:24646"/>
        <dbReference type="ChEBI" id="CHEBI:57597"/>
        <dbReference type="ChEBI" id="CHEBI:57642"/>
        <dbReference type="ChEBI" id="CHEBI:132124"/>
        <dbReference type="EC" id="1.1.5.3"/>
    </reaction>
</comment>
<keyword evidence="19" id="KW-1185">Reference proteome</keyword>
<keyword evidence="8" id="KW-1003">Cell membrane</keyword>
<comment type="cofactor">
    <cofactor evidence="2 14">
        <name>FAD</name>
        <dbReference type="ChEBI" id="CHEBI:57692"/>
    </cofactor>
</comment>
<evidence type="ECO:0000259" key="16">
    <source>
        <dbReference type="Pfam" id="PF01266"/>
    </source>
</evidence>
<comment type="pathway">
    <text evidence="4">Polyol metabolism; glycerol degradation via glycerol kinase pathway; glycerone phosphate from sn-glycerol 3-phosphate (anaerobic route): step 1/1.</text>
</comment>
<dbReference type="Gene3D" id="3.50.50.60">
    <property type="entry name" value="FAD/NAD(P)-binding domain"/>
    <property type="match status" value="3"/>
</dbReference>
<dbReference type="UniPathway" id="UPA00618">
    <property type="reaction ID" value="UER00673"/>
</dbReference>
<dbReference type="GO" id="GO:0050660">
    <property type="term" value="F:flavin adenine dinucleotide binding"/>
    <property type="evidence" value="ECO:0007669"/>
    <property type="project" value="InterPro"/>
</dbReference>
<organism evidence="18 19">
    <name type="scientific">Bacteroides stercoris</name>
    <dbReference type="NCBI Taxonomy" id="46506"/>
    <lineage>
        <taxon>Bacteria</taxon>
        <taxon>Pseudomonadati</taxon>
        <taxon>Bacteroidota</taxon>
        <taxon>Bacteroidia</taxon>
        <taxon>Bacteroidales</taxon>
        <taxon>Bacteroidaceae</taxon>
        <taxon>Bacteroides</taxon>
    </lineage>
</organism>
<protein>
    <recommendedName>
        <fullName evidence="7 14">Glycerol-3-phosphate dehydrogenase</fullName>
        <ecNumber evidence="7 14">1.1.5.3</ecNumber>
    </recommendedName>
</protein>
<dbReference type="PANTHER" id="PTHR11985">
    <property type="entry name" value="GLYCEROL-3-PHOSPHATE DEHYDROGENASE"/>
    <property type="match status" value="1"/>
</dbReference>
<dbReference type="NCBIfam" id="TIGR03377">
    <property type="entry name" value="glycerol3P_GlpA"/>
    <property type="match status" value="1"/>
</dbReference>
<dbReference type="Pfam" id="PF01266">
    <property type="entry name" value="DAO"/>
    <property type="match status" value="1"/>
</dbReference>
<dbReference type="AlphaFoldDB" id="A0A108TAA1"/>
<dbReference type="CDD" id="cd19946">
    <property type="entry name" value="GlpA-like_Fer2_BFD-like"/>
    <property type="match status" value="1"/>
</dbReference>
<dbReference type="PROSITE" id="PS00977">
    <property type="entry name" value="FAD_G3PDH_1"/>
    <property type="match status" value="1"/>
</dbReference>
<dbReference type="Proteomes" id="UP000056419">
    <property type="component" value="Unassembled WGS sequence"/>
</dbReference>
<feature type="domain" description="FAD dependent oxidoreductase" evidence="16">
    <location>
        <begin position="44"/>
        <end position="393"/>
    </location>
</feature>
<dbReference type="PATRIC" id="fig|46506.5.peg.1368"/>
<dbReference type="EMBL" id="LRGC01000004">
    <property type="protein sequence ID" value="KWR56208.1"/>
    <property type="molecule type" value="Genomic_DNA"/>
</dbReference>
<evidence type="ECO:0000259" key="17">
    <source>
        <dbReference type="Pfam" id="PF04324"/>
    </source>
</evidence>
<reference evidence="18 19" key="1">
    <citation type="journal article" date="2016" name="BMC Genomics">
        <title>Type VI secretion systems of human gut Bacteroidales segregate into three genetic architectures, two of which are contained on mobile genetic elements.</title>
        <authorList>
            <person name="Coyne M.J."/>
            <person name="Roelofs K.G."/>
            <person name="Comstock L.E."/>
        </authorList>
    </citation>
    <scope>NUCLEOTIDE SEQUENCE [LARGE SCALE GENOMIC DNA]</scope>
    <source>
        <strain evidence="18 19">CL09T03C01</strain>
    </source>
</reference>
<name>A0A108TAA1_BACSE</name>
<feature type="region of interest" description="Disordered" evidence="15">
    <location>
        <begin position="418"/>
        <end position="449"/>
    </location>
</feature>
<dbReference type="GO" id="GO:0005886">
    <property type="term" value="C:plasma membrane"/>
    <property type="evidence" value="ECO:0007669"/>
    <property type="project" value="UniProtKB-SubCell"/>
</dbReference>
<evidence type="ECO:0000256" key="11">
    <source>
        <dbReference type="ARBA" id="ARBA00023002"/>
    </source>
</evidence>
<evidence type="ECO:0000256" key="14">
    <source>
        <dbReference type="RuleBase" id="RU361217"/>
    </source>
</evidence>
<evidence type="ECO:0000256" key="4">
    <source>
        <dbReference type="ARBA" id="ARBA00005157"/>
    </source>
</evidence>
<keyword evidence="12" id="KW-0472">Membrane</keyword>
<dbReference type="GO" id="GO:0010181">
    <property type="term" value="F:FMN binding"/>
    <property type="evidence" value="ECO:0007669"/>
    <property type="project" value="InterPro"/>
</dbReference>
<keyword evidence="9 14" id="KW-0285">Flavoprotein</keyword>
<evidence type="ECO:0000256" key="6">
    <source>
        <dbReference type="ARBA" id="ARBA00011331"/>
    </source>
</evidence>
<dbReference type="GO" id="GO:0009331">
    <property type="term" value="C:glycerol-3-phosphate dehydrogenase (FAD) complex"/>
    <property type="evidence" value="ECO:0007669"/>
    <property type="project" value="UniProtKB-UniRule"/>
</dbReference>
<evidence type="ECO:0000256" key="12">
    <source>
        <dbReference type="ARBA" id="ARBA00023136"/>
    </source>
</evidence>
<dbReference type="GO" id="GO:0019563">
    <property type="term" value="P:glycerol catabolic process"/>
    <property type="evidence" value="ECO:0007669"/>
    <property type="project" value="UniProtKB-UniPathway"/>
</dbReference>
<comment type="similarity">
    <text evidence="5 14">Belongs to the FAD-dependent glycerol-3-phosphate dehydrogenase family.</text>
</comment>
<dbReference type="PRINTS" id="PR01001">
    <property type="entry name" value="FADG3PDH"/>
</dbReference>
<comment type="subunit">
    <text evidence="6">Composed of a catalytic GlpA/B dimer and of membrane bound GlpC.</text>
</comment>
<dbReference type="SUPFAM" id="SSF54373">
    <property type="entry name" value="FAD-linked reductases, C-terminal domain"/>
    <property type="match status" value="1"/>
</dbReference>
<dbReference type="InterPro" id="IPR007419">
    <property type="entry name" value="BFD-like_2Fe2S-bd_dom"/>
</dbReference>
<keyword evidence="11 14" id="KW-0560">Oxidoreductase</keyword>
<dbReference type="GO" id="GO:0004368">
    <property type="term" value="F:glycerol-3-phosphate dehydrogenase (quinone) activity"/>
    <property type="evidence" value="ECO:0007669"/>
    <property type="project" value="UniProtKB-EC"/>
</dbReference>
<dbReference type="FunFam" id="3.50.50.60:FF:000102">
    <property type="entry name" value="Glycerol-3-phosphate dehydrogenase"/>
    <property type="match status" value="1"/>
</dbReference>
<evidence type="ECO:0000256" key="3">
    <source>
        <dbReference type="ARBA" id="ARBA00004202"/>
    </source>
</evidence>
<evidence type="ECO:0000256" key="13">
    <source>
        <dbReference type="ARBA" id="ARBA00049055"/>
    </source>
</evidence>
<dbReference type="EC" id="1.1.5.3" evidence="7 14"/>
<comment type="caution">
    <text evidence="18">The sequence shown here is derived from an EMBL/GenBank/DDBJ whole genome shotgun (WGS) entry which is preliminary data.</text>
</comment>
<feature type="domain" description="BFD-like [2Fe-2S]-binding" evidence="17">
    <location>
        <begin position="465"/>
        <end position="516"/>
    </location>
</feature>
<dbReference type="FunFam" id="3.50.50.60:FF:000096">
    <property type="entry name" value="Glycerol-3-phosphate dehydrogenase"/>
    <property type="match status" value="1"/>
</dbReference>
<gene>
    <name evidence="18" type="primary">glpA</name>
    <name evidence="18" type="ORF">AA415_01281</name>
</gene>
<evidence type="ECO:0000256" key="8">
    <source>
        <dbReference type="ARBA" id="ARBA00022475"/>
    </source>
</evidence>
<comment type="subcellular location">
    <subcellularLocation>
        <location evidence="3">Cell membrane</location>
        <topology evidence="3">Peripheral membrane protein</topology>
    </subcellularLocation>
</comment>
<evidence type="ECO:0000256" key="10">
    <source>
        <dbReference type="ARBA" id="ARBA00022827"/>
    </source>
</evidence>
<dbReference type="NCBIfam" id="NF008313">
    <property type="entry name" value="PRK11101.1"/>
    <property type="match status" value="1"/>
</dbReference>
<dbReference type="InterPro" id="IPR000447">
    <property type="entry name" value="G3P_DH_FAD-dep"/>
</dbReference>
<dbReference type="InterPro" id="IPR006076">
    <property type="entry name" value="FAD-dep_OxRdtase"/>
</dbReference>
<evidence type="ECO:0000256" key="7">
    <source>
        <dbReference type="ARBA" id="ARBA00013029"/>
    </source>
</evidence>
<evidence type="ECO:0000313" key="18">
    <source>
        <dbReference type="EMBL" id="KWR56208.1"/>
    </source>
</evidence>